<reference evidence="1" key="2">
    <citation type="submission" date="2021-04" db="EMBL/GenBank/DDBJ databases">
        <authorList>
            <person name="Gilroy R."/>
        </authorList>
    </citation>
    <scope>NUCLEOTIDE SEQUENCE</scope>
    <source>
        <strain evidence="1">ChiW19-6364</strain>
    </source>
</reference>
<dbReference type="AlphaFoldDB" id="A0A9D2U3D3"/>
<organism evidence="1 2">
    <name type="scientific">Candidatus Blautia stercoripullorum</name>
    <dbReference type="NCBI Taxonomy" id="2838502"/>
    <lineage>
        <taxon>Bacteria</taxon>
        <taxon>Bacillati</taxon>
        <taxon>Bacillota</taxon>
        <taxon>Clostridia</taxon>
        <taxon>Lachnospirales</taxon>
        <taxon>Lachnospiraceae</taxon>
        <taxon>Blautia</taxon>
    </lineage>
</organism>
<gene>
    <name evidence="1" type="ORF">H9913_06190</name>
</gene>
<sequence>MEFKWLNKSLINQAEDRIEILAQTPVGNGNIRVYENLSIWKKTVKNIQAGK</sequence>
<dbReference type="Proteomes" id="UP000823850">
    <property type="component" value="Unassembled WGS sequence"/>
</dbReference>
<name>A0A9D2U3D3_9FIRM</name>
<proteinExistence type="predicted"/>
<evidence type="ECO:0000313" key="1">
    <source>
        <dbReference type="EMBL" id="HJD39601.1"/>
    </source>
</evidence>
<reference evidence="1" key="1">
    <citation type="journal article" date="2021" name="PeerJ">
        <title>Extensive microbial diversity within the chicken gut microbiome revealed by metagenomics and culture.</title>
        <authorList>
            <person name="Gilroy R."/>
            <person name="Ravi A."/>
            <person name="Getino M."/>
            <person name="Pursley I."/>
            <person name="Horton D.L."/>
            <person name="Alikhan N.F."/>
            <person name="Baker D."/>
            <person name="Gharbi K."/>
            <person name="Hall N."/>
            <person name="Watson M."/>
            <person name="Adriaenssens E.M."/>
            <person name="Foster-Nyarko E."/>
            <person name="Jarju S."/>
            <person name="Secka A."/>
            <person name="Antonio M."/>
            <person name="Oren A."/>
            <person name="Chaudhuri R.R."/>
            <person name="La Ragione R."/>
            <person name="Hildebrand F."/>
            <person name="Pallen M.J."/>
        </authorList>
    </citation>
    <scope>NUCLEOTIDE SEQUENCE</scope>
    <source>
        <strain evidence="1">ChiW19-6364</strain>
    </source>
</reference>
<protein>
    <submittedName>
        <fullName evidence="1">Uncharacterized protein</fullName>
    </submittedName>
</protein>
<accession>A0A9D2U3D3</accession>
<dbReference type="EMBL" id="DWUX01000116">
    <property type="protein sequence ID" value="HJD39601.1"/>
    <property type="molecule type" value="Genomic_DNA"/>
</dbReference>
<comment type="caution">
    <text evidence="1">The sequence shown here is derived from an EMBL/GenBank/DDBJ whole genome shotgun (WGS) entry which is preliminary data.</text>
</comment>
<evidence type="ECO:0000313" key="2">
    <source>
        <dbReference type="Proteomes" id="UP000823850"/>
    </source>
</evidence>